<evidence type="ECO:0000256" key="1">
    <source>
        <dbReference type="SAM" id="MobiDB-lite"/>
    </source>
</evidence>
<dbReference type="OMA" id="CAGKWGF"/>
<dbReference type="EMBL" id="UFQS01000192">
    <property type="protein sequence ID" value="SSX01022.1"/>
    <property type="molecule type" value="Genomic_DNA"/>
</dbReference>
<accession>A0A336KB19</accession>
<feature type="region of interest" description="Disordered" evidence="1">
    <location>
        <begin position="1"/>
        <end position="39"/>
    </location>
</feature>
<name>A0A336KB19_CULSO</name>
<organism evidence="2">
    <name type="scientific">Culicoides sonorensis</name>
    <name type="common">Biting midge</name>
    <dbReference type="NCBI Taxonomy" id="179676"/>
    <lineage>
        <taxon>Eukaryota</taxon>
        <taxon>Metazoa</taxon>
        <taxon>Ecdysozoa</taxon>
        <taxon>Arthropoda</taxon>
        <taxon>Hexapoda</taxon>
        <taxon>Insecta</taxon>
        <taxon>Pterygota</taxon>
        <taxon>Neoptera</taxon>
        <taxon>Endopterygota</taxon>
        <taxon>Diptera</taxon>
        <taxon>Nematocera</taxon>
        <taxon>Chironomoidea</taxon>
        <taxon>Ceratopogonidae</taxon>
        <taxon>Ceratopogoninae</taxon>
        <taxon>Culicoides</taxon>
        <taxon>Monoculicoides</taxon>
    </lineage>
</organism>
<evidence type="ECO:0000313" key="3">
    <source>
        <dbReference type="EMBL" id="SSX21402.1"/>
    </source>
</evidence>
<evidence type="ECO:0000313" key="2">
    <source>
        <dbReference type="EMBL" id="SSX01022.1"/>
    </source>
</evidence>
<sequence length="684" mass="79068">MHSKTAANKKQHGSKHKSKKTTKSSSSSNPDGEVVKEKNYKSYAGFSPKTIKSMWEQHERSNEIEILPDAAQKLAEDTTYKVWELVNNIKTFATKSSGRVTVDLVNDVLRDMNVDPILGASNSFWEKIEYDGTYFFHYDEVVDLQEEYAKDLVIEEPGPISLGVNWLGQPNTQHELLEFYGNLADAIFVGDEECFHMAMEIVSFNPQIGPLLKLLLGKCIELLAFEYTEEILKRSLKFLNALTVNPFTQNGKIGEELAYLSQVFESLLLGPCLEIKYEEQNTRTDQIQTEPIKMENSTEYHQPQNQQQPESMLPGEDLLKDFKVENEQIIKKECEDFFMMMDTSETVIKREEQADLIGDAGQLLGGIDELPLYANNDRFPTNNCQDQNSHDMAEDDVSIKISEVSSEPEIKTSESVKMKLTSVKCNFNQVDDICRAIGLCAGHWGHLEQHLTYNLSKRIEKLAQDKMMISIDEYYDTLYRLVCGLWSLGEFAFRELIPYFDKIDPTIVPEYLTLAFNRTAIFLKGKSDIFLYEWLHEMCGDSLSPFMVYYPSYLQHYCLKVKRRLDFISKNENTFKIASQIQLKQLEKPEKLFFGVRSDEMFDNFKLIQKREKKKFSFRFAGCRPINLRGRKNRFVQPVILPTVVQKPLDYFHSRIVVGRRKLLKSVTNVPKRNLSVNYHLTIF</sequence>
<reference evidence="3" key="2">
    <citation type="submission" date="2018-07" db="EMBL/GenBank/DDBJ databases">
        <authorList>
            <person name="Quirk P.G."/>
            <person name="Krulwich T.A."/>
        </authorList>
    </citation>
    <scope>NUCLEOTIDE SEQUENCE</scope>
</reference>
<gene>
    <name evidence="2" type="primary">CSON004599</name>
</gene>
<proteinExistence type="predicted"/>
<dbReference type="EMBL" id="UFQT01000192">
    <property type="protein sequence ID" value="SSX21402.1"/>
    <property type="molecule type" value="Genomic_DNA"/>
</dbReference>
<feature type="compositionally biased region" description="Basic residues" evidence="1">
    <location>
        <begin position="1"/>
        <end position="22"/>
    </location>
</feature>
<dbReference type="VEuPathDB" id="VectorBase:CSON004599"/>
<protein>
    <submittedName>
        <fullName evidence="2">CSON004599 protein</fullName>
    </submittedName>
</protein>
<reference evidence="2" key="1">
    <citation type="submission" date="2018-04" db="EMBL/GenBank/DDBJ databases">
        <authorList>
            <person name="Go L.Y."/>
            <person name="Mitchell J.A."/>
        </authorList>
    </citation>
    <scope>NUCLEOTIDE SEQUENCE</scope>
    <source>
        <tissue evidence="2">Whole organism</tissue>
    </source>
</reference>
<dbReference type="AlphaFoldDB" id="A0A336KB19"/>